<keyword evidence="4" id="KW-1185">Reference proteome</keyword>
<gene>
    <name evidence="3" type="ORF">GGR02_003530</name>
</gene>
<dbReference type="Pfam" id="PF18144">
    <property type="entry name" value="SMODS"/>
    <property type="match status" value="1"/>
</dbReference>
<dbReference type="GO" id="GO:0016779">
    <property type="term" value="F:nucleotidyltransferase activity"/>
    <property type="evidence" value="ECO:0007669"/>
    <property type="project" value="InterPro"/>
</dbReference>
<evidence type="ECO:0000313" key="4">
    <source>
        <dbReference type="Proteomes" id="UP000559598"/>
    </source>
</evidence>
<dbReference type="EMBL" id="JACIDE010000045">
    <property type="protein sequence ID" value="MBB4075676.1"/>
    <property type="molecule type" value="Genomic_DNA"/>
</dbReference>
<feature type="domain" description="Adenylyl/Guanylyl and SMODS C-terminal sensor" evidence="2">
    <location>
        <begin position="308"/>
        <end position="443"/>
    </location>
</feature>
<dbReference type="Proteomes" id="UP000559598">
    <property type="component" value="Unassembled WGS sequence"/>
</dbReference>
<accession>A0A840E3A5</accession>
<dbReference type="GO" id="GO:0051607">
    <property type="term" value="P:defense response to virus"/>
    <property type="evidence" value="ECO:0007669"/>
    <property type="project" value="UniProtKB-KW"/>
</dbReference>
<sequence length="448" mass="52385">MAQSFEDFVKQLEIGNLDDIHKRFKRITKRLNEAYWDTDSDQEHSYIVGSLGRQTAIKGISDLDMLFVLPNGIKQQYDQHERNGQSKLLQAIKAEIKKTYPRTIVRGDGQVVVVSFESINYTIEVCPVFERSDGAFDYPDSNNGGSWKKTDPLPEIEESLKTIEETNNNYRYLCNIVRAWKNHIGIKFGGLLIDTLIYNFLDEYEEHKEAAFENYLQVLKDLFYYLKTRNKDQQYWFALGSNQKVYNKKGTFVTKANSAYNKIKDLTEDSENLYDTLQELFGETFPVPEAVSEAKIEKSASFGFTARQTEEFIERKFPIDIRYSLKIDCEVKQNGFRSHLLRNMLRDQIPLLANKNLRFFIEKNEFDKIARRSEEKLPYDVYWKVLNRGEEAILRDCIRGQIVRDRGRHEKIESTNFKGEHYVECYIVHNGTVVARDRITVPIANNQT</sequence>
<dbReference type="CDD" id="cd05400">
    <property type="entry name" value="NT_2-5OAS_ClassI-CCAase"/>
    <property type="match status" value="1"/>
</dbReference>
<organism evidence="3 4">
    <name type="scientific">Anoxybacteroides voinovskiense</name>
    <dbReference type="NCBI Taxonomy" id="230470"/>
    <lineage>
        <taxon>Bacteria</taxon>
        <taxon>Bacillati</taxon>
        <taxon>Bacillota</taxon>
        <taxon>Bacilli</taxon>
        <taxon>Bacillales</taxon>
        <taxon>Anoxybacillaceae</taxon>
        <taxon>Anoxybacteroides</taxon>
    </lineage>
</organism>
<evidence type="ECO:0000256" key="1">
    <source>
        <dbReference type="ARBA" id="ARBA00023118"/>
    </source>
</evidence>
<dbReference type="SUPFAM" id="SSF81301">
    <property type="entry name" value="Nucleotidyltransferase"/>
    <property type="match status" value="1"/>
</dbReference>
<dbReference type="InterPro" id="IPR006116">
    <property type="entry name" value="NT_2-5OAS_ClassI-CCAase"/>
</dbReference>
<keyword evidence="1" id="KW-0051">Antiviral defense</keyword>
<proteinExistence type="predicted"/>
<dbReference type="InterPro" id="IPR040511">
    <property type="entry name" value="AGS_C"/>
</dbReference>
<dbReference type="Pfam" id="PF18134">
    <property type="entry name" value="AGS_C"/>
    <property type="match status" value="1"/>
</dbReference>
<reference evidence="3 4" key="1">
    <citation type="submission" date="2020-08" db="EMBL/GenBank/DDBJ databases">
        <title>Genomic Encyclopedia of Type Strains, Phase IV (KMG-IV): sequencing the most valuable type-strain genomes for metagenomic binning, comparative biology and taxonomic classification.</title>
        <authorList>
            <person name="Goeker M."/>
        </authorList>
    </citation>
    <scope>NUCLEOTIDE SEQUENCE [LARGE SCALE GENOMIC DNA]</scope>
    <source>
        <strain evidence="3 4">DSM 17075</strain>
    </source>
</reference>
<dbReference type="InterPro" id="IPR043519">
    <property type="entry name" value="NT_sf"/>
</dbReference>
<comment type="caution">
    <text evidence="3">The sequence shown here is derived from an EMBL/GenBank/DDBJ whole genome shotgun (WGS) entry which is preliminary data.</text>
</comment>
<protein>
    <recommendedName>
        <fullName evidence="2">Adenylyl/Guanylyl and SMODS C-terminal sensor domain-containing protein</fullName>
    </recommendedName>
</protein>
<evidence type="ECO:0000313" key="3">
    <source>
        <dbReference type="EMBL" id="MBB4075676.1"/>
    </source>
</evidence>
<dbReference type="Gene3D" id="3.30.460.10">
    <property type="entry name" value="Beta Polymerase, domain 2"/>
    <property type="match status" value="1"/>
</dbReference>
<name>A0A840E3A5_9BACL</name>
<evidence type="ECO:0000259" key="2">
    <source>
        <dbReference type="Pfam" id="PF18134"/>
    </source>
</evidence>
<dbReference type="AlphaFoldDB" id="A0A840E3A5"/>